<dbReference type="Proteomes" id="UP000605148">
    <property type="component" value="Unassembled WGS sequence"/>
</dbReference>
<feature type="transmembrane region" description="Helical" evidence="1">
    <location>
        <begin position="208"/>
        <end position="229"/>
    </location>
</feature>
<feature type="transmembrane region" description="Helical" evidence="1">
    <location>
        <begin position="39"/>
        <end position="60"/>
    </location>
</feature>
<feature type="transmembrane region" description="Helical" evidence="1">
    <location>
        <begin position="263"/>
        <end position="281"/>
    </location>
</feature>
<evidence type="ECO:0000313" key="3">
    <source>
        <dbReference type="EMBL" id="GGB42044.1"/>
    </source>
</evidence>
<dbReference type="Pfam" id="PF00892">
    <property type="entry name" value="EamA"/>
    <property type="match status" value="2"/>
</dbReference>
<feature type="transmembrane region" description="Helical" evidence="1">
    <location>
        <begin position="150"/>
        <end position="167"/>
    </location>
</feature>
<feature type="transmembrane region" description="Helical" evidence="1">
    <location>
        <begin position="179"/>
        <end position="202"/>
    </location>
</feature>
<feature type="transmembrane region" description="Helical" evidence="1">
    <location>
        <begin position="126"/>
        <end position="144"/>
    </location>
</feature>
<keyword evidence="1" id="KW-0812">Transmembrane</keyword>
<sequence length="295" mass="31388">MDFRENGRAIGAMMLAMAGFILNDTMVKLTSDSLPLGQIIFVRGLISGALLAIACAATGVLRAVPRVIHPSVCLRTIGEVTATLLYLTALFQLPLANATAILQSLPLVVTAGAALFFRDAVGWRRWTAILVGFAGVVLIVRPGLAGFNSFSLFALAGVLFMALRDLATRRIPTAIPTLAVALATTAAVTLMGGTMTLVKGWVPMTAGSWLYLTVAAGFIMVGYVFIIAAMRAGDISVVAPFRYSIVLWAIVLGFLVWGDIPDAMTIAGTLVVVLTGIYTFFRERRLRHAGPVRDS</sequence>
<evidence type="ECO:0000259" key="2">
    <source>
        <dbReference type="Pfam" id="PF00892"/>
    </source>
</evidence>
<gene>
    <name evidence="3" type="ORF">GCM10011316_12510</name>
</gene>
<feature type="domain" description="EamA" evidence="2">
    <location>
        <begin position="10"/>
        <end position="140"/>
    </location>
</feature>
<dbReference type="AlphaFoldDB" id="A0A916TEM8"/>
<comment type="caution">
    <text evidence="3">The sequence shown here is derived from an EMBL/GenBank/DDBJ whole genome shotgun (WGS) entry which is preliminary data.</text>
</comment>
<feature type="domain" description="EamA" evidence="2">
    <location>
        <begin position="152"/>
        <end position="274"/>
    </location>
</feature>
<accession>A0A916TEM8</accession>
<dbReference type="Gene3D" id="1.10.3730.20">
    <property type="match status" value="1"/>
</dbReference>
<feature type="transmembrane region" description="Helical" evidence="1">
    <location>
        <begin position="98"/>
        <end position="117"/>
    </location>
</feature>
<reference evidence="3" key="1">
    <citation type="journal article" date="2014" name="Int. J. Syst. Evol. Microbiol.">
        <title>Complete genome sequence of Corynebacterium casei LMG S-19264T (=DSM 44701T), isolated from a smear-ripened cheese.</title>
        <authorList>
            <consortium name="US DOE Joint Genome Institute (JGI-PGF)"/>
            <person name="Walter F."/>
            <person name="Albersmeier A."/>
            <person name="Kalinowski J."/>
            <person name="Ruckert C."/>
        </authorList>
    </citation>
    <scope>NUCLEOTIDE SEQUENCE</scope>
    <source>
        <strain evidence="3">CGMCC 1.12426</strain>
    </source>
</reference>
<dbReference type="PANTHER" id="PTHR22911">
    <property type="entry name" value="ACYL-MALONYL CONDENSING ENZYME-RELATED"/>
    <property type="match status" value="1"/>
</dbReference>
<feature type="transmembrane region" description="Helical" evidence="1">
    <location>
        <begin position="241"/>
        <end position="257"/>
    </location>
</feature>
<reference evidence="3" key="2">
    <citation type="submission" date="2020-09" db="EMBL/GenBank/DDBJ databases">
        <authorList>
            <person name="Sun Q."/>
            <person name="Zhou Y."/>
        </authorList>
    </citation>
    <scope>NUCLEOTIDE SEQUENCE</scope>
    <source>
        <strain evidence="3">CGMCC 1.12426</strain>
    </source>
</reference>
<evidence type="ECO:0000256" key="1">
    <source>
        <dbReference type="SAM" id="Phobius"/>
    </source>
</evidence>
<organism evidence="3 4">
    <name type="scientific">Roseibium aquae</name>
    <dbReference type="NCBI Taxonomy" id="1323746"/>
    <lineage>
        <taxon>Bacteria</taxon>
        <taxon>Pseudomonadati</taxon>
        <taxon>Pseudomonadota</taxon>
        <taxon>Alphaproteobacteria</taxon>
        <taxon>Hyphomicrobiales</taxon>
        <taxon>Stappiaceae</taxon>
        <taxon>Roseibium</taxon>
    </lineage>
</organism>
<dbReference type="PANTHER" id="PTHR22911:SF135">
    <property type="entry name" value="BLR4310 PROTEIN"/>
    <property type="match status" value="1"/>
</dbReference>
<keyword evidence="4" id="KW-1185">Reference proteome</keyword>
<protein>
    <submittedName>
        <fullName evidence="3">Membrane protein</fullName>
    </submittedName>
</protein>
<dbReference type="GO" id="GO:0016020">
    <property type="term" value="C:membrane"/>
    <property type="evidence" value="ECO:0007669"/>
    <property type="project" value="InterPro"/>
</dbReference>
<dbReference type="InterPro" id="IPR037185">
    <property type="entry name" value="EmrE-like"/>
</dbReference>
<keyword evidence="1" id="KW-0472">Membrane</keyword>
<name>A0A916TEM8_9HYPH</name>
<feature type="transmembrane region" description="Helical" evidence="1">
    <location>
        <begin position="72"/>
        <end position="92"/>
    </location>
</feature>
<proteinExistence type="predicted"/>
<dbReference type="InterPro" id="IPR000620">
    <property type="entry name" value="EamA_dom"/>
</dbReference>
<keyword evidence="1" id="KW-1133">Transmembrane helix</keyword>
<dbReference type="SUPFAM" id="SSF103481">
    <property type="entry name" value="Multidrug resistance efflux transporter EmrE"/>
    <property type="match status" value="2"/>
</dbReference>
<evidence type="ECO:0000313" key="4">
    <source>
        <dbReference type="Proteomes" id="UP000605148"/>
    </source>
</evidence>
<dbReference type="RefSeq" id="WP_150495383.1">
    <property type="nucleotide sequence ID" value="NZ_BMFA01000003.1"/>
</dbReference>
<dbReference type="EMBL" id="BMFA01000003">
    <property type="protein sequence ID" value="GGB42044.1"/>
    <property type="molecule type" value="Genomic_DNA"/>
</dbReference>
<feature type="transmembrane region" description="Helical" evidence="1">
    <location>
        <begin position="9"/>
        <end position="27"/>
    </location>
</feature>
<dbReference type="OrthoDB" id="7165334at2"/>